<dbReference type="Proteomes" id="UP001159042">
    <property type="component" value="Unassembled WGS sequence"/>
</dbReference>
<proteinExistence type="predicted"/>
<protein>
    <recommendedName>
        <fullName evidence="5">HTH psq-type domain-containing protein</fullName>
    </recommendedName>
</protein>
<dbReference type="InterPro" id="IPR009057">
    <property type="entry name" value="Homeodomain-like_sf"/>
</dbReference>
<dbReference type="PANTHER" id="PTHR12236">
    <property type="entry name" value="STRUCTURAL CONTITUENT OF CUTICLE"/>
    <property type="match status" value="1"/>
</dbReference>
<comment type="subcellular location">
    <subcellularLocation>
        <location evidence="1">Nucleus</location>
    </subcellularLocation>
</comment>
<dbReference type="Gene3D" id="1.10.10.60">
    <property type="entry name" value="Homeodomain-like"/>
    <property type="match status" value="1"/>
</dbReference>
<dbReference type="InterPro" id="IPR007889">
    <property type="entry name" value="HTH_Psq"/>
</dbReference>
<evidence type="ECO:0000259" key="5">
    <source>
        <dbReference type="Pfam" id="PF05225"/>
    </source>
</evidence>
<dbReference type="GO" id="GO:0031012">
    <property type="term" value="C:extracellular matrix"/>
    <property type="evidence" value="ECO:0007669"/>
    <property type="project" value="TreeGrafter"/>
</dbReference>
<feature type="domain" description="HTH psq-type" evidence="5">
    <location>
        <begin position="17"/>
        <end position="56"/>
    </location>
</feature>
<keyword evidence="7" id="KW-1185">Reference proteome</keyword>
<dbReference type="GO" id="GO:0042302">
    <property type="term" value="F:structural constituent of cuticle"/>
    <property type="evidence" value="ECO:0007669"/>
    <property type="project" value="UniProtKB-UniRule"/>
</dbReference>
<dbReference type="GO" id="GO:0003677">
    <property type="term" value="F:DNA binding"/>
    <property type="evidence" value="ECO:0007669"/>
    <property type="project" value="InterPro"/>
</dbReference>
<evidence type="ECO:0000313" key="6">
    <source>
        <dbReference type="EMBL" id="KAJ8914944.1"/>
    </source>
</evidence>
<gene>
    <name evidence="6" type="ORF">NQ315_002467</name>
</gene>
<dbReference type="GO" id="GO:0005634">
    <property type="term" value="C:nucleus"/>
    <property type="evidence" value="ECO:0007669"/>
    <property type="project" value="UniProtKB-SubCell"/>
</dbReference>
<name>A0AAV8VL44_9CUCU</name>
<dbReference type="Pfam" id="PF00379">
    <property type="entry name" value="Chitin_bind_4"/>
    <property type="match status" value="1"/>
</dbReference>
<dbReference type="SUPFAM" id="SSF46689">
    <property type="entry name" value="Homeodomain-like"/>
    <property type="match status" value="1"/>
</dbReference>
<feature type="region of interest" description="Disordered" evidence="4">
    <location>
        <begin position="191"/>
        <end position="224"/>
    </location>
</feature>
<dbReference type="Pfam" id="PF05225">
    <property type="entry name" value="HTH_psq"/>
    <property type="match status" value="1"/>
</dbReference>
<organism evidence="6 7">
    <name type="scientific">Exocentrus adspersus</name>
    <dbReference type="NCBI Taxonomy" id="1586481"/>
    <lineage>
        <taxon>Eukaryota</taxon>
        <taxon>Metazoa</taxon>
        <taxon>Ecdysozoa</taxon>
        <taxon>Arthropoda</taxon>
        <taxon>Hexapoda</taxon>
        <taxon>Insecta</taxon>
        <taxon>Pterygota</taxon>
        <taxon>Neoptera</taxon>
        <taxon>Endopterygota</taxon>
        <taxon>Coleoptera</taxon>
        <taxon>Polyphaga</taxon>
        <taxon>Cucujiformia</taxon>
        <taxon>Chrysomeloidea</taxon>
        <taxon>Cerambycidae</taxon>
        <taxon>Lamiinae</taxon>
        <taxon>Acanthocinini</taxon>
        <taxon>Exocentrus</taxon>
    </lineage>
</organism>
<dbReference type="EMBL" id="JANEYG010000060">
    <property type="protein sequence ID" value="KAJ8914944.1"/>
    <property type="molecule type" value="Genomic_DNA"/>
</dbReference>
<evidence type="ECO:0000256" key="3">
    <source>
        <dbReference type="PROSITE-ProRule" id="PRU00497"/>
    </source>
</evidence>
<dbReference type="PANTHER" id="PTHR12236:SF96">
    <property type="entry name" value="PUPAL CUTICLE PROTEIN EDG-84A-LIKE PROTEIN"/>
    <property type="match status" value="1"/>
</dbReference>
<feature type="region of interest" description="Disordered" evidence="4">
    <location>
        <begin position="140"/>
        <end position="159"/>
    </location>
</feature>
<dbReference type="AlphaFoldDB" id="A0AAV8VL44"/>
<dbReference type="InterPro" id="IPR051217">
    <property type="entry name" value="Insect_Cuticle_Struc_Prot"/>
</dbReference>
<dbReference type="GO" id="GO:0005615">
    <property type="term" value="C:extracellular space"/>
    <property type="evidence" value="ECO:0007669"/>
    <property type="project" value="TreeGrafter"/>
</dbReference>
<reference evidence="6 7" key="1">
    <citation type="journal article" date="2023" name="Insect Mol. Biol.">
        <title>Genome sequencing provides insights into the evolution of gene families encoding plant cell wall-degrading enzymes in longhorned beetles.</title>
        <authorList>
            <person name="Shin N.R."/>
            <person name="Okamura Y."/>
            <person name="Kirsch R."/>
            <person name="Pauchet Y."/>
        </authorList>
    </citation>
    <scope>NUCLEOTIDE SEQUENCE [LARGE SCALE GENOMIC DNA]</scope>
    <source>
        <strain evidence="6">EAD_L_NR</strain>
    </source>
</reference>
<evidence type="ECO:0000313" key="7">
    <source>
        <dbReference type="Proteomes" id="UP001159042"/>
    </source>
</evidence>
<evidence type="ECO:0000256" key="4">
    <source>
        <dbReference type="SAM" id="MobiDB-lite"/>
    </source>
</evidence>
<feature type="compositionally biased region" description="Basic residues" evidence="4">
    <location>
        <begin position="191"/>
        <end position="200"/>
    </location>
</feature>
<dbReference type="PRINTS" id="PR00947">
    <property type="entry name" value="CUTICLE"/>
</dbReference>
<keyword evidence="2 3" id="KW-0193">Cuticle</keyword>
<comment type="caution">
    <text evidence="6">The sequence shown here is derived from an EMBL/GenBank/DDBJ whole genome shotgun (WGS) entry which is preliminary data.</text>
</comment>
<accession>A0AAV8VL44</accession>
<evidence type="ECO:0000256" key="1">
    <source>
        <dbReference type="ARBA" id="ARBA00004123"/>
    </source>
</evidence>
<dbReference type="InterPro" id="IPR000618">
    <property type="entry name" value="Insect_cuticle"/>
</dbReference>
<evidence type="ECO:0000256" key="2">
    <source>
        <dbReference type="ARBA" id="ARBA00022460"/>
    </source>
</evidence>
<dbReference type="PROSITE" id="PS51155">
    <property type="entry name" value="CHIT_BIND_RR_2"/>
    <property type="match status" value="1"/>
</dbReference>
<sequence>MSRRIRSVDIGLEWENDIQRALELIEQGQMSLKRAAQTFGIDKSALSRRRRRKIGTQGRKTSLTKEMEADLSDKIRTMAKWGFALAKPEILATVQTFVQEKRTSRTVLAFLAVIVTVVIADHHGHDNAHYKFEYGVHDPHTHDKKSQHEHREGHHVHGEYEFKEPDGTHRVVKYISGPHTGFEAIVERRGHAHHPGHKHGPGGTSYVKVTHWGNQGDDDHHHHE</sequence>